<dbReference type="EMBL" id="MU005778">
    <property type="protein sequence ID" value="KAF2705587.1"/>
    <property type="molecule type" value="Genomic_DNA"/>
</dbReference>
<dbReference type="InterPro" id="IPR054208">
    <property type="entry name" value="DUF6914"/>
</dbReference>
<dbReference type="Proteomes" id="UP000799428">
    <property type="component" value="Unassembled WGS sequence"/>
</dbReference>
<dbReference type="AlphaFoldDB" id="A0A6G1JZJ6"/>
<reference evidence="1" key="1">
    <citation type="journal article" date="2020" name="Stud. Mycol.">
        <title>101 Dothideomycetes genomes: a test case for predicting lifestyles and emergence of pathogens.</title>
        <authorList>
            <person name="Haridas S."/>
            <person name="Albert R."/>
            <person name="Binder M."/>
            <person name="Bloem J."/>
            <person name="Labutti K."/>
            <person name="Salamov A."/>
            <person name="Andreopoulos B."/>
            <person name="Baker S."/>
            <person name="Barry K."/>
            <person name="Bills G."/>
            <person name="Bluhm B."/>
            <person name="Cannon C."/>
            <person name="Castanera R."/>
            <person name="Culley D."/>
            <person name="Daum C."/>
            <person name="Ezra D."/>
            <person name="Gonzalez J."/>
            <person name="Henrissat B."/>
            <person name="Kuo A."/>
            <person name="Liang C."/>
            <person name="Lipzen A."/>
            <person name="Lutzoni F."/>
            <person name="Magnuson J."/>
            <person name="Mondo S."/>
            <person name="Nolan M."/>
            <person name="Ohm R."/>
            <person name="Pangilinan J."/>
            <person name="Park H.-J."/>
            <person name="Ramirez L."/>
            <person name="Alfaro M."/>
            <person name="Sun H."/>
            <person name="Tritt A."/>
            <person name="Yoshinaga Y."/>
            <person name="Zwiers L.-H."/>
            <person name="Turgeon B."/>
            <person name="Goodwin S."/>
            <person name="Spatafora J."/>
            <person name="Crous P."/>
            <person name="Grigoriev I."/>
        </authorList>
    </citation>
    <scope>NUCLEOTIDE SEQUENCE</scope>
    <source>
        <strain evidence="1">CBS 279.74</strain>
    </source>
</reference>
<sequence length="185" mass="20783">MPRNKPRLELALYARPKHPGTYHWALFVSAKPNRQRASASVTKYHVKNTLQNVHGELAQPWRYERVVDLAIERERLQRLLVRVVIAKVPSVDLLEDLLATVPIYQRDDADRLKALSFSCSTWLRDALEALGTQGAITGIASWNEVKTKALAYVEKKAQEGSWSAGRAEDVGVPMLDLLDGKEIAV</sequence>
<name>A0A6G1JZJ6_9PLEO</name>
<keyword evidence="2" id="KW-1185">Reference proteome</keyword>
<protein>
    <submittedName>
        <fullName evidence="1">Uncharacterized protein</fullName>
    </submittedName>
</protein>
<evidence type="ECO:0000313" key="2">
    <source>
        <dbReference type="Proteomes" id="UP000799428"/>
    </source>
</evidence>
<evidence type="ECO:0000313" key="1">
    <source>
        <dbReference type="EMBL" id="KAF2705587.1"/>
    </source>
</evidence>
<dbReference type="OrthoDB" id="2679825at2759"/>
<dbReference type="Pfam" id="PF21858">
    <property type="entry name" value="DUF6914"/>
    <property type="match status" value="1"/>
</dbReference>
<organism evidence="1 2">
    <name type="scientific">Pleomassaria siparia CBS 279.74</name>
    <dbReference type="NCBI Taxonomy" id="1314801"/>
    <lineage>
        <taxon>Eukaryota</taxon>
        <taxon>Fungi</taxon>
        <taxon>Dikarya</taxon>
        <taxon>Ascomycota</taxon>
        <taxon>Pezizomycotina</taxon>
        <taxon>Dothideomycetes</taxon>
        <taxon>Pleosporomycetidae</taxon>
        <taxon>Pleosporales</taxon>
        <taxon>Pleomassariaceae</taxon>
        <taxon>Pleomassaria</taxon>
    </lineage>
</organism>
<proteinExistence type="predicted"/>
<gene>
    <name evidence="1" type="ORF">K504DRAFT_387627</name>
</gene>
<accession>A0A6G1JZJ6</accession>